<dbReference type="InterPro" id="IPR004942">
    <property type="entry name" value="Roadblock/LAMTOR2_dom"/>
</dbReference>
<dbReference type="InterPro" id="IPR053141">
    <property type="entry name" value="Mycobact_SerProt_Inhib_Rv3364c"/>
</dbReference>
<evidence type="ECO:0000313" key="2">
    <source>
        <dbReference type="EMBL" id="TDC07806.1"/>
    </source>
</evidence>
<dbReference type="SUPFAM" id="SSF103196">
    <property type="entry name" value="Roadblock/LC7 domain"/>
    <property type="match status" value="1"/>
</dbReference>
<comment type="caution">
    <text evidence="2">The sequence shown here is derived from an EMBL/GenBank/DDBJ whole genome shotgun (WGS) entry which is preliminary data.</text>
</comment>
<proteinExistence type="predicted"/>
<name>A0A4V6P9V8_9ACTN</name>
<dbReference type="SMART" id="SM00960">
    <property type="entry name" value="Robl_LC7"/>
    <property type="match status" value="1"/>
</dbReference>
<dbReference type="EMBL" id="SMJW01000232">
    <property type="protein sequence ID" value="TDC07806.1"/>
    <property type="molecule type" value="Genomic_DNA"/>
</dbReference>
<accession>A0A4V6P9V8</accession>
<protein>
    <submittedName>
        <fullName evidence="2">Roadblock/LC7 domain-containing protein</fullName>
    </submittedName>
</protein>
<organism evidence="2 3">
    <name type="scientific">Actinomadura bangladeshensis</name>
    <dbReference type="NCBI Taxonomy" id="453573"/>
    <lineage>
        <taxon>Bacteria</taxon>
        <taxon>Bacillati</taxon>
        <taxon>Actinomycetota</taxon>
        <taxon>Actinomycetes</taxon>
        <taxon>Streptosporangiales</taxon>
        <taxon>Thermomonosporaceae</taxon>
        <taxon>Actinomadura</taxon>
    </lineage>
</organism>
<keyword evidence="3" id="KW-1185">Reference proteome</keyword>
<dbReference type="PANTHER" id="PTHR36222">
    <property type="entry name" value="SERINE PROTEASE INHIBITOR RV3364C"/>
    <property type="match status" value="1"/>
</dbReference>
<evidence type="ECO:0000313" key="3">
    <source>
        <dbReference type="Proteomes" id="UP000295431"/>
    </source>
</evidence>
<gene>
    <name evidence="2" type="ORF">E1284_31830</name>
</gene>
<dbReference type="Proteomes" id="UP000295431">
    <property type="component" value="Unassembled WGS sequence"/>
</dbReference>
<dbReference type="AlphaFoldDB" id="A0A4V6P9V8"/>
<feature type="domain" description="Roadblock/LAMTOR2" evidence="1">
    <location>
        <begin position="21"/>
        <end position="129"/>
    </location>
</feature>
<evidence type="ECO:0000259" key="1">
    <source>
        <dbReference type="SMART" id="SM00960"/>
    </source>
</evidence>
<dbReference type="OrthoDB" id="3479808at2"/>
<reference evidence="2 3" key="1">
    <citation type="submission" date="2019-03" db="EMBL/GenBank/DDBJ databases">
        <title>Draft genome sequences of novel Actinobacteria.</title>
        <authorList>
            <person name="Sahin N."/>
            <person name="Ay H."/>
            <person name="Saygin H."/>
        </authorList>
    </citation>
    <scope>NUCLEOTIDE SEQUENCE [LARGE SCALE GENOMIC DNA]</scope>
    <source>
        <strain evidence="2 3">DSM 45347</strain>
    </source>
</reference>
<sequence>MTTPTLPAVTAASPLTADGLDWLLQEFTGRVAGVTHAVLVSRDGLKMAVSGLDTAEADRAAAWMSSLHSLARSAGTLIGAPDGGFRQVVIEDAAFLVFVVSADFAAAARPSLKSGAGSGLVGCVLGVLAEPDADVGVVGYEIALLVKSVTEHLTTPTRGHRRTDGNR</sequence>
<dbReference type="PANTHER" id="PTHR36222:SF1">
    <property type="entry name" value="SERINE PROTEASE INHIBITOR RV3364C"/>
    <property type="match status" value="1"/>
</dbReference>
<dbReference type="Pfam" id="PF03259">
    <property type="entry name" value="Robl_LC7"/>
    <property type="match status" value="1"/>
</dbReference>
<dbReference type="Gene3D" id="3.30.450.30">
    <property type="entry name" value="Dynein light chain 2a, cytoplasmic"/>
    <property type="match status" value="1"/>
</dbReference>